<feature type="domain" description="C2H2-type" evidence="6">
    <location>
        <begin position="13"/>
        <end position="40"/>
    </location>
</feature>
<protein>
    <recommendedName>
        <fullName evidence="6">C2H2-type domain-containing protein</fullName>
    </recommendedName>
</protein>
<organism evidence="7 8">
    <name type="scientific">Melipona quadrifasciata</name>
    <dbReference type="NCBI Taxonomy" id="166423"/>
    <lineage>
        <taxon>Eukaryota</taxon>
        <taxon>Metazoa</taxon>
        <taxon>Ecdysozoa</taxon>
        <taxon>Arthropoda</taxon>
        <taxon>Hexapoda</taxon>
        <taxon>Insecta</taxon>
        <taxon>Pterygota</taxon>
        <taxon>Neoptera</taxon>
        <taxon>Endopterygota</taxon>
        <taxon>Hymenoptera</taxon>
        <taxon>Apocrita</taxon>
        <taxon>Aculeata</taxon>
        <taxon>Apoidea</taxon>
        <taxon>Anthophila</taxon>
        <taxon>Apidae</taxon>
        <taxon>Melipona</taxon>
    </lineage>
</organism>
<dbReference type="InterPro" id="IPR013087">
    <property type="entry name" value="Znf_C2H2_type"/>
</dbReference>
<feature type="domain" description="C2H2-type" evidence="6">
    <location>
        <begin position="242"/>
        <end position="269"/>
    </location>
</feature>
<evidence type="ECO:0000313" key="8">
    <source>
        <dbReference type="Proteomes" id="UP000053105"/>
    </source>
</evidence>
<keyword evidence="1" id="KW-0479">Metal-binding</keyword>
<dbReference type="InterPro" id="IPR036236">
    <property type="entry name" value="Znf_C2H2_sf"/>
</dbReference>
<dbReference type="STRING" id="166423.A0A0M9A077"/>
<reference evidence="7 8" key="1">
    <citation type="submission" date="2015-07" db="EMBL/GenBank/DDBJ databases">
        <title>The genome of Melipona quadrifasciata.</title>
        <authorList>
            <person name="Pan H."/>
            <person name="Kapheim K."/>
        </authorList>
    </citation>
    <scope>NUCLEOTIDE SEQUENCE [LARGE SCALE GENOMIC DNA]</scope>
    <source>
        <strain evidence="7">0111107301</strain>
        <tissue evidence="7">Whole body</tissue>
    </source>
</reference>
<dbReference type="Proteomes" id="UP000053105">
    <property type="component" value="Unassembled WGS sequence"/>
</dbReference>
<evidence type="ECO:0000256" key="3">
    <source>
        <dbReference type="ARBA" id="ARBA00022771"/>
    </source>
</evidence>
<evidence type="ECO:0000256" key="1">
    <source>
        <dbReference type="ARBA" id="ARBA00022723"/>
    </source>
</evidence>
<sequence length="537" mass="63791">MLRLQTSLNRRGFPCPRCARTFHTSGGMSRHYRLECVDLPRFKCPHCDMRSKYTQAVYRHIRAKHHNMELRTQVHLERTFTQKRKGIVRNGRKALSCFAALRPKSYSLKPTHTNCGAGILIRPMICLSFAGYVKEPWAGQTEQVQRYFCPRCCSSFSKKANMLTHFRYECGKEPRFQCPYCGKRDRKSSNTYRHIRTYHKGRALPHYAAVLDTLRANMEQKRRRTAVKNENGACWDFGKMSYHCPICNAGYTYKKTLRTHMKYDCGKEPRFKCPYCNKRDKYVRILEWPNVRTQAAVSSYICSKCNAGFRRMWDLIRHKCGQIPRYACPYCHKKDNSSSNVYRHIRRWHPKLPVGDYQGEQFFKWNSMDVINYSPEMKYFLDRYRYHPNERKKFECLNCGCRFTQKTTMTRHLRYFCGQGHRYQCPYCDMKASLMFNLSTLPYLTVVTTDRRRRCYETGMLPTVNTASRGSFECPKCQKTYKWYRGLHRHLKYECGKAPRFQCPHCMYTGKHRSHVYSHIKSNHSDRPIYALDTQQG</sequence>
<accession>A0A0M9A077</accession>
<dbReference type="AlphaFoldDB" id="A0A0M9A077"/>
<dbReference type="Pfam" id="PF00096">
    <property type="entry name" value="zf-C2H2"/>
    <property type="match status" value="1"/>
</dbReference>
<feature type="domain" description="C2H2-type" evidence="6">
    <location>
        <begin position="394"/>
        <end position="426"/>
    </location>
</feature>
<evidence type="ECO:0000256" key="5">
    <source>
        <dbReference type="PROSITE-ProRule" id="PRU00042"/>
    </source>
</evidence>
<dbReference type="EMBL" id="KQ435783">
    <property type="protein sequence ID" value="KOX74695.1"/>
    <property type="molecule type" value="Genomic_DNA"/>
</dbReference>
<dbReference type="SUPFAM" id="SSF57667">
    <property type="entry name" value="beta-beta-alpha zinc fingers"/>
    <property type="match status" value="2"/>
</dbReference>
<evidence type="ECO:0000313" key="7">
    <source>
        <dbReference type="EMBL" id="KOX74695.1"/>
    </source>
</evidence>
<evidence type="ECO:0000256" key="4">
    <source>
        <dbReference type="ARBA" id="ARBA00022833"/>
    </source>
</evidence>
<evidence type="ECO:0000256" key="2">
    <source>
        <dbReference type="ARBA" id="ARBA00022737"/>
    </source>
</evidence>
<gene>
    <name evidence="7" type="ORF">WN51_13130</name>
</gene>
<dbReference type="SMART" id="SM00355">
    <property type="entry name" value="ZnF_C2H2"/>
    <property type="match status" value="10"/>
</dbReference>
<dbReference type="PANTHER" id="PTHR24379">
    <property type="entry name" value="KRAB AND ZINC FINGER DOMAIN-CONTAINING"/>
    <property type="match status" value="1"/>
</dbReference>
<keyword evidence="2" id="KW-0677">Repeat</keyword>
<keyword evidence="4" id="KW-0862">Zinc</keyword>
<feature type="domain" description="C2H2-type" evidence="6">
    <location>
        <begin position="501"/>
        <end position="528"/>
    </location>
</feature>
<keyword evidence="3 5" id="KW-0863">Zinc-finger</keyword>
<keyword evidence="8" id="KW-1185">Reference proteome</keyword>
<name>A0A0M9A077_9HYME</name>
<dbReference type="PANTHER" id="PTHR24379:SF121">
    <property type="entry name" value="C2H2-TYPE DOMAIN-CONTAINING PROTEIN"/>
    <property type="match status" value="1"/>
</dbReference>
<dbReference type="PROSITE" id="PS50157">
    <property type="entry name" value="ZINC_FINGER_C2H2_2"/>
    <property type="match status" value="7"/>
</dbReference>
<feature type="domain" description="C2H2-type" evidence="6">
    <location>
        <begin position="147"/>
        <end position="174"/>
    </location>
</feature>
<evidence type="ECO:0000259" key="6">
    <source>
        <dbReference type="PROSITE" id="PS50157"/>
    </source>
</evidence>
<feature type="domain" description="C2H2-type" evidence="6">
    <location>
        <begin position="472"/>
        <end position="499"/>
    </location>
</feature>
<feature type="domain" description="C2H2-type" evidence="6">
    <location>
        <begin position="176"/>
        <end position="204"/>
    </location>
</feature>
<dbReference type="Gene3D" id="3.30.160.60">
    <property type="entry name" value="Classic Zinc Finger"/>
    <property type="match status" value="6"/>
</dbReference>
<dbReference type="OrthoDB" id="3437960at2759"/>
<proteinExistence type="predicted"/>
<dbReference type="GO" id="GO:0008270">
    <property type="term" value="F:zinc ion binding"/>
    <property type="evidence" value="ECO:0007669"/>
    <property type="project" value="UniProtKB-KW"/>
</dbReference>